<dbReference type="Proteomes" id="UP000683000">
    <property type="component" value="Unassembled WGS sequence"/>
</dbReference>
<reference evidence="2" key="1">
    <citation type="submission" date="2021-03" db="EMBL/GenBank/DDBJ databases">
        <title>Evolutionary innovations through gain and loss of genes in the ectomycorrhizal Boletales.</title>
        <authorList>
            <person name="Wu G."/>
            <person name="Miyauchi S."/>
            <person name="Morin E."/>
            <person name="Yang Z.-L."/>
            <person name="Xu J."/>
            <person name="Martin F.M."/>
        </authorList>
    </citation>
    <scope>NUCLEOTIDE SEQUENCE</scope>
    <source>
        <strain evidence="2">BR01</strain>
    </source>
</reference>
<gene>
    <name evidence="2" type="ORF">JVT61DRAFT_9041</name>
</gene>
<dbReference type="EMBL" id="JAGFBS010000032">
    <property type="protein sequence ID" value="KAG6371700.1"/>
    <property type="molecule type" value="Genomic_DNA"/>
</dbReference>
<keyword evidence="3" id="KW-1185">Reference proteome</keyword>
<evidence type="ECO:0000256" key="1">
    <source>
        <dbReference type="SAM" id="MobiDB-lite"/>
    </source>
</evidence>
<protein>
    <submittedName>
        <fullName evidence="2">Uncharacterized protein</fullName>
    </submittedName>
</protein>
<name>A0A8I2YGW2_9AGAM</name>
<dbReference type="OrthoDB" id="2693486at2759"/>
<sequence>MNAIPGTRCRICRCGGYLVDNILYSFPQRVCGHGQHDHGPQPCLPPRHCENGELFMTTVREPTPRSRCARCRDEYFVHSLPGDVALPTAQTPCHGSGSVPPRTASSPPSSEMIGGNCTTALQSYFHPPLSPLGMARTEVDSSMVLPLTALWMWSRPGPPPSRLVNDRKMQSAMAARGISASPCRSFPSRIAQIPTGPRTASMGTPSVRNPWAKKQMSTNRGSTSRKYVIVIHPEPPYGQYGPTISGDNFKILRGTTPNKATAFIEQMKNVKLAFDVECVAEDNAPAAPVIHQHLNQHLGQHGLEYTIRPSNAPSPSTTSTEDYPWTYLMTGKGQRVSGLGAKFRSETDTDSVTHARLYKNASRVCKLTGAYTGYQIVYIIPKSAVITGPLNGVGIRHFCLALRGWNGHHTANSLEEHNECHCETYGCVLTLDTEVRSCRNLPFINN</sequence>
<accession>A0A8I2YGW2</accession>
<organism evidence="2 3">
    <name type="scientific">Boletus reticuloceps</name>
    <dbReference type="NCBI Taxonomy" id="495285"/>
    <lineage>
        <taxon>Eukaryota</taxon>
        <taxon>Fungi</taxon>
        <taxon>Dikarya</taxon>
        <taxon>Basidiomycota</taxon>
        <taxon>Agaricomycotina</taxon>
        <taxon>Agaricomycetes</taxon>
        <taxon>Agaricomycetidae</taxon>
        <taxon>Boletales</taxon>
        <taxon>Boletineae</taxon>
        <taxon>Boletaceae</taxon>
        <taxon>Boletoideae</taxon>
        <taxon>Boletus</taxon>
    </lineage>
</organism>
<dbReference type="AlphaFoldDB" id="A0A8I2YGW2"/>
<proteinExistence type="predicted"/>
<feature type="region of interest" description="Disordered" evidence="1">
    <location>
        <begin position="193"/>
        <end position="219"/>
    </location>
</feature>
<comment type="caution">
    <text evidence="2">The sequence shown here is derived from an EMBL/GenBank/DDBJ whole genome shotgun (WGS) entry which is preliminary data.</text>
</comment>
<evidence type="ECO:0000313" key="2">
    <source>
        <dbReference type="EMBL" id="KAG6371700.1"/>
    </source>
</evidence>
<feature type="region of interest" description="Disordered" evidence="1">
    <location>
        <begin position="88"/>
        <end position="110"/>
    </location>
</feature>
<evidence type="ECO:0000313" key="3">
    <source>
        <dbReference type="Proteomes" id="UP000683000"/>
    </source>
</evidence>